<keyword evidence="1" id="KW-0732">Signal</keyword>
<feature type="chain" id="PRO_5038014437" evidence="1">
    <location>
        <begin position="24"/>
        <end position="235"/>
    </location>
</feature>
<dbReference type="Proteomes" id="UP000606991">
    <property type="component" value="Unassembled WGS sequence"/>
</dbReference>
<dbReference type="RefSeq" id="WP_337308855.1">
    <property type="nucleotide sequence ID" value="NZ_JAEKNS010000020.1"/>
</dbReference>
<accession>A0A934JXT7</accession>
<gene>
    <name evidence="2" type="ORF">JF886_01380</name>
</gene>
<dbReference type="AlphaFoldDB" id="A0A934JXT7"/>
<dbReference type="EMBL" id="JAEKNS010000020">
    <property type="protein sequence ID" value="MBJ7593507.1"/>
    <property type="molecule type" value="Genomic_DNA"/>
</dbReference>
<sequence>MRRFLCGGVAALLVGGCGSGSVATPTGIATPRATATPAPTPTPVPDVQRIDVVSTGVGTWQLVAVPVAVIHNAATRTGVTGVVVHFTLTRGGKPLNQLESPQLTLYPGQTLVVTSYQCTDYPCFTADGVTVTVTPGAWAALPGAPLTATGGPFKCTRGCTSHGQWAVPIVVGSPQLLANEQVDIIASCANAAGRIIGGGSRQLLWPQPGGSLNLDVPVIVNAPPTTCQVGATTSN</sequence>
<dbReference type="PROSITE" id="PS51257">
    <property type="entry name" value="PROKAR_LIPOPROTEIN"/>
    <property type="match status" value="1"/>
</dbReference>
<evidence type="ECO:0000313" key="3">
    <source>
        <dbReference type="Proteomes" id="UP000606991"/>
    </source>
</evidence>
<name>A0A934JXT7_9BACT</name>
<protein>
    <submittedName>
        <fullName evidence="2">Uncharacterized protein</fullName>
    </submittedName>
</protein>
<feature type="signal peptide" evidence="1">
    <location>
        <begin position="1"/>
        <end position="23"/>
    </location>
</feature>
<reference evidence="2 3" key="1">
    <citation type="submission" date="2020-10" db="EMBL/GenBank/DDBJ databases">
        <title>Ca. Dormibacterota MAGs.</title>
        <authorList>
            <person name="Montgomery K."/>
        </authorList>
    </citation>
    <scope>NUCLEOTIDE SEQUENCE [LARGE SCALE GENOMIC DNA]</scope>
    <source>
        <strain evidence="2">SC8812_S17_18</strain>
    </source>
</reference>
<organism evidence="2 3">
    <name type="scientific">Candidatus Aeolococcus gillhamiae</name>
    <dbReference type="NCBI Taxonomy" id="3127015"/>
    <lineage>
        <taxon>Bacteria</taxon>
        <taxon>Bacillati</taxon>
        <taxon>Candidatus Dormiibacterota</taxon>
        <taxon>Candidatus Dormibacteria</taxon>
        <taxon>Candidatus Aeolococcales</taxon>
        <taxon>Candidatus Aeolococcaceae</taxon>
        <taxon>Candidatus Aeolococcus</taxon>
    </lineage>
</organism>
<comment type="caution">
    <text evidence="2">The sequence shown here is derived from an EMBL/GenBank/DDBJ whole genome shotgun (WGS) entry which is preliminary data.</text>
</comment>
<proteinExistence type="predicted"/>
<evidence type="ECO:0000313" key="2">
    <source>
        <dbReference type="EMBL" id="MBJ7593507.1"/>
    </source>
</evidence>
<evidence type="ECO:0000256" key="1">
    <source>
        <dbReference type="SAM" id="SignalP"/>
    </source>
</evidence>